<dbReference type="GO" id="GO:0016491">
    <property type="term" value="F:oxidoreductase activity"/>
    <property type="evidence" value="ECO:0007669"/>
    <property type="project" value="InterPro"/>
</dbReference>
<dbReference type="Gene3D" id="2.60.40.420">
    <property type="entry name" value="Cupredoxins - blue copper proteins"/>
    <property type="match status" value="1"/>
</dbReference>
<evidence type="ECO:0000256" key="12">
    <source>
        <dbReference type="ARBA" id="ARBA00023004"/>
    </source>
</evidence>
<dbReference type="Pfam" id="PF00116">
    <property type="entry name" value="COX2"/>
    <property type="match status" value="1"/>
</dbReference>
<dbReference type="InterPro" id="IPR002429">
    <property type="entry name" value="CcO_II-like_C"/>
</dbReference>
<keyword evidence="4" id="KW-0813">Transport</keyword>
<evidence type="ECO:0000256" key="10">
    <source>
        <dbReference type="ARBA" id="ARBA00022982"/>
    </source>
</evidence>
<dbReference type="GO" id="GO:0004129">
    <property type="term" value="F:cytochrome-c oxidase activity"/>
    <property type="evidence" value="ECO:0007669"/>
    <property type="project" value="UniProtKB-EC"/>
</dbReference>
<accession>A0A235HF96</accession>
<dbReference type="NCBIfam" id="TIGR02866">
    <property type="entry name" value="CoxB"/>
    <property type="match status" value="1"/>
</dbReference>
<protein>
    <recommendedName>
        <fullName evidence="3">cytochrome-c oxidase</fullName>
        <ecNumber evidence="3">7.1.1.9</ecNumber>
    </recommendedName>
    <alternativeName>
        <fullName evidence="16">Cytochrome aa3 subunit 2</fullName>
    </alternativeName>
</protein>
<dbReference type="InterPro" id="IPR009056">
    <property type="entry name" value="Cyt_c-like_dom"/>
</dbReference>
<evidence type="ECO:0000256" key="6">
    <source>
        <dbReference type="ARBA" id="ARBA00022660"/>
    </source>
</evidence>
<dbReference type="GO" id="GO:0005507">
    <property type="term" value="F:copper ion binding"/>
    <property type="evidence" value="ECO:0007669"/>
    <property type="project" value="InterPro"/>
</dbReference>
<evidence type="ECO:0000256" key="15">
    <source>
        <dbReference type="ARBA" id="ARBA00024688"/>
    </source>
</evidence>
<dbReference type="PANTHER" id="PTHR22888">
    <property type="entry name" value="CYTOCHROME C OXIDASE, SUBUNIT II"/>
    <property type="match status" value="1"/>
</dbReference>
<comment type="catalytic activity">
    <reaction evidence="17">
        <text>4 Fe(II)-[cytochrome c] + O2 + 8 H(+)(in) = 4 Fe(III)-[cytochrome c] + 2 H2O + 4 H(+)(out)</text>
        <dbReference type="Rhea" id="RHEA:11436"/>
        <dbReference type="Rhea" id="RHEA-COMP:10350"/>
        <dbReference type="Rhea" id="RHEA-COMP:14399"/>
        <dbReference type="ChEBI" id="CHEBI:15377"/>
        <dbReference type="ChEBI" id="CHEBI:15378"/>
        <dbReference type="ChEBI" id="CHEBI:15379"/>
        <dbReference type="ChEBI" id="CHEBI:29033"/>
        <dbReference type="ChEBI" id="CHEBI:29034"/>
        <dbReference type="EC" id="7.1.1.9"/>
    </reaction>
</comment>
<evidence type="ECO:0000256" key="8">
    <source>
        <dbReference type="ARBA" id="ARBA00022723"/>
    </source>
</evidence>
<dbReference type="PROSITE" id="PS50857">
    <property type="entry name" value="COX2_CUA"/>
    <property type="match status" value="1"/>
</dbReference>
<evidence type="ECO:0000256" key="5">
    <source>
        <dbReference type="ARBA" id="ARBA00022617"/>
    </source>
</evidence>
<feature type="transmembrane region" description="Helical" evidence="19">
    <location>
        <begin position="93"/>
        <end position="114"/>
    </location>
</feature>
<evidence type="ECO:0000256" key="3">
    <source>
        <dbReference type="ARBA" id="ARBA00012949"/>
    </source>
</evidence>
<keyword evidence="7 19" id="KW-0812">Transmembrane</keyword>
<evidence type="ECO:0000256" key="7">
    <source>
        <dbReference type="ARBA" id="ARBA00022692"/>
    </source>
</evidence>
<keyword evidence="9" id="KW-1278">Translocase</keyword>
<evidence type="ECO:0000256" key="1">
    <source>
        <dbReference type="ARBA" id="ARBA00004141"/>
    </source>
</evidence>
<dbReference type="PROSITE" id="PS51007">
    <property type="entry name" value="CYTC"/>
    <property type="match status" value="1"/>
</dbReference>
<evidence type="ECO:0000256" key="13">
    <source>
        <dbReference type="ARBA" id="ARBA00023008"/>
    </source>
</evidence>
<dbReference type="InterPro" id="IPR001505">
    <property type="entry name" value="Copper_CuA"/>
</dbReference>
<dbReference type="InterPro" id="IPR008972">
    <property type="entry name" value="Cupredoxin"/>
</dbReference>
<sequence length="342" mass="36937">MRGPPAPWGRKGRVLPILVLAACSGPQSMLDPAGGQAARIGVMGWILLAGCAFVYAVVLLWLLWALARRHRWVEPGGVLPPQAGAERRLTNGLVAWIVGTVLILFAFVAASYAVDKSLTHLANREEVVVEVEGKQWWWTVRYPDDDPSRSITTANEIHLPVGVPVRVKLKAADVIHSLWIPNLHGKMDLIPGRDNELFLTADREGTFRGQCAEFCGLQHARMALDVIVHSRAAFDAWKEAQLAPAPAPADEAQARGQALFLTSACTMCHGIRGTPASASVAPDLTHLASRRSIAAGALPYNRGNLAGWIADPQRIKPGNHMPLVGVPPSDLQALVAYLDSLK</sequence>
<name>A0A235HF96_AZOBR</name>
<comment type="caution">
    <text evidence="22">The sequence shown here is derived from an EMBL/GenBank/DDBJ whole genome shotgun (WGS) entry which is preliminary data.</text>
</comment>
<keyword evidence="6" id="KW-0679">Respiratory chain</keyword>
<dbReference type="GO" id="GO:0042773">
    <property type="term" value="P:ATP synthesis coupled electron transport"/>
    <property type="evidence" value="ECO:0007669"/>
    <property type="project" value="TreeGrafter"/>
</dbReference>
<dbReference type="InterPro" id="IPR036909">
    <property type="entry name" value="Cyt_c-like_dom_sf"/>
</dbReference>
<evidence type="ECO:0000256" key="4">
    <source>
        <dbReference type="ARBA" id="ARBA00022448"/>
    </source>
</evidence>
<dbReference type="CDD" id="cd04213">
    <property type="entry name" value="CuRO_CcO_Caa3_II"/>
    <property type="match status" value="1"/>
</dbReference>
<evidence type="ECO:0000256" key="2">
    <source>
        <dbReference type="ARBA" id="ARBA00007866"/>
    </source>
</evidence>
<keyword evidence="13" id="KW-0186">Copper</keyword>
<keyword evidence="10" id="KW-0249">Electron transport</keyword>
<comment type="function">
    <text evidence="15">Subunits I and II form the functional core of the enzyme complex. Electrons originating in cytochrome c are transferred via heme a and Cu(A) to the binuclear center formed by heme a3 and Cu(B).</text>
</comment>
<evidence type="ECO:0000256" key="18">
    <source>
        <dbReference type="PROSITE-ProRule" id="PRU00433"/>
    </source>
</evidence>
<keyword evidence="14 19" id="KW-0472">Membrane</keyword>
<evidence type="ECO:0000256" key="19">
    <source>
        <dbReference type="SAM" id="Phobius"/>
    </source>
</evidence>
<evidence type="ECO:0000256" key="16">
    <source>
        <dbReference type="ARBA" id="ARBA00031399"/>
    </source>
</evidence>
<keyword evidence="8 18" id="KW-0479">Metal-binding</keyword>
<dbReference type="AlphaFoldDB" id="A0A235HF96"/>
<proteinExistence type="inferred from homology"/>
<dbReference type="PANTHER" id="PTHR22888:SF9">
    <property type="entry name" value="CYTOCHROME C OXIDASE SUBUNIT 2"/>
    <property type="match status" value="1"/>
</dbReference>
<dbReference type="PROSITE" id="PS00078">
    <property type="entry name" value="COX2"/>
    <property type="match status" value="1"/>
</dbReference>
<dbReference type="InterPro" id="IPR034236">
    <property type="entry name" value="CuRO_CcO_Caa3_II"/>
</dbReference>
<keyword evidence="11 19" id="KW-1133">Transmembrane helix</keyword>
<evidence type="ECO:0000313" key="23">
    <source>
        <dbReference type="Proteomes" id="UP000215367"/>
    </source>
</evidence>
<organism evidence="22 23">
    <name type="scientific">Azospirillum brasilense</name>
    <dbReference type="NCBI Taxonomy" id="192"/>
    <lineage>
        <taxon>Bacteria</taxon>
        <taxon>Pseudomonadati</taxon>
        <taxon>Pseudomonadota</taxon>
        <taxon>Alphaproteobacteria</taxon>
        <taxon>Rhodospirillales</taxon>
        <taxon>Azospirillaceae</taxon>
        <taxon>Azospirillum</taxon>
    </lineage>
</organism>
<evidence type="ECO:0000256" key="9">
    <source>
        <dbReference type="ARBA" id="ARBA00022967"/>
    </source>
</evidence>
<evidence type="ECO:0000256" key="14">
    <source>
        <dbReference type="ARBA" id="ARBA00023136"/>
    </source>
</evidence>
<dbReference type="SUPFAM" id="SSF49503">
    <property type="entry name" value="Cupredoxins"/>
    <property type="match status" value="1"/>
</dbReference>
<dbReference type="EC" id="7.1.1.9" evidence="3"/>
<comment type="subcellular location">
    <subcellularLocation>
        <location evidence="1">Membrane</location>
        <topology evidence="1">Multi-pass membrane protein</topology>
    </subcellularLocation>
</comment>
<dbReference type="SUPFAM" id="SSF46626">
    <property type="entry name" value="Cytochrome c"/>
    <property type="match status" value="1"/>
</dbReference>
<dbReference type="EMBL" id="NOWT01000007">
    <property type="protein sequence ID" value="OYD84521.1"/>
    <property type="molecule type" value="Genomic_DNA"/>
</dbReference>
<feature type="domain" description="Cytochrome c" evidence="21">
    <location>
        <begin position="251"/>
        <end position="342"/>
    </location>
</feature>
<keyword evidence="12 18" id="KW-0408">Iron</keyword>
<evidence type="ECO:0000256" key="11">
    <source>
        <dbReference type="ARBA" id="ARBA00022989"/>
    </source>
</evidence>
<feature type="domain" description="Cytochrome oxidase subunit II copper A binding" evidence="20">
    <location>
        <begin position="124"/>
        <end position="240"/>
    </location>
</feature>
<keyword evidence="5 18" id="KW-0349">Heme</keyword>
<dbReference type="InterPro" id="IPR045187">
    <property type="entry name" value="CcO_II"/>
</dbReference>
<evidence type="ECO:0000313" key="22">
    <source>
        <dbReference type="EMBL" id="OYD84521.1"/>
    </source>
</evidence>
<dbReference type="InterPro" id="IPR014222">
    <property type="entry name" value="Cyt_c_oxidase_su2"/>
</dbReference>
<dbReference type="GO" id="GO:0020037">
    <property type="term" value="F:heme binding"/>
    <property type="evidence" value="ECO:0007669"/>
    <property type="project" value="InterPro"/>
</dbReference>
<comment type="similarity">
    <text evidence="2">Belongs to the cytochrome c oxidase subunit 2 family.</text>
</comment>
<gene>
    <name evidence="22" type="primary">coxB</name>
    <name evidence="22" type="ORF">CHT98_10750</name>
</gene>
<dbReference type="Proteomes" id="UP000215367">
    <property type="component" value="Unassembled WGS sequence"/>
</dbReference>
<dbReference type="Pfam" id="PF00034">
    <property type="entry name" value="Cytochrom_C"/>
    <property type="match status" value="1"/>
</dbReference>
<reference evidence="22 23" key="1">
    <citation type="submission" date="2017-07" db="EMBL/GenBank/DDBJ databases">
        <title>Whole genome sequence of Azospirillum brasilense 2A1, a potential biofertilizer strain.</title>
        <authorList>
            <person name="Fontana C.A."/>
            <person name="Toffoli L.M."/>
            <person name="Salazar S.M."/>
            <person name="Puglisi E."/>
            <person name="Pedraza R."/>
            <person name="Bassi D."/>
            <person name="Cocconcelli P.S."/>
        </authorList>
    </citation>
    <scope>NUCLEOTIDE SEQUENCE [LARGE SCALE GENOMIC DNA]</scope>
    <source>
        <strain evidence="22 23">2A1</strain>
    </source>
</reference>
<dbReference type="GO" id="GO:0016020">
    <property type="term" value="C:membrane"/>
    <property type="evidence" value="ECO:0007669"/>
    <property type="project" value="UniProtKB-SubCell"/>
</dbReference>
<dbReference type="InterPro" id="IPR036257">
    <property type="entry name" value="Cyt_c_oxidase_su2_TM_sf"/>
</dbReference>
<evidence type="ECO:0000259" key="20">
    <source>
        <dbReference type="PROSITE" id="PS50857"/>
    </source>
</evidence>
<dbReference type="RefSeq" id="WP_094303202.1">
    <property type="nucleotide sequence ID" value="NZ_NOWT01000007.1"/>
</dbReference>
<dbReference type="Gene3D" id="1.10.287.90">
    <property type="match status" value="1"/>
</dbReference>
<feature type="transmembrane region" description="Helical" evidence="19">
    <location>
        <begin position="47"/>
        <end position="67"/>
    </location>
</feature>
<evidence type="ECO:0000259" key="21">
    <source>
        <dbReference type="PROSITE" id="PS51007"/>
    </source>
</evidence>
<evidence type="ECO:0000256" key="17">
    <source>
        <dbReference type="ARBA" id="ARBA00047816"/>
    </source>
</evidence>